<organism evidence="1 2">
    <name type="scientific">Panagrolaimus sp. JU765</name>
    <dbReference type="NCBI Taxonomy" id="591449"/>
    <lineage>
        <taxon>Eukaryota</taxon>
        <taxon>Metazoa</taxon>
        <taxon>Ecdysozoa</taxon>
        <taxon>Nematoda</taxon>
        <taxon>Chromadorea</taxon>
        <taxon>Rhabditida</taxon>
        <taxon>Tylenchina</taxon>
        <taxon>Panagrolaimomorpha</taxon>
        <taxon>Panagrolaimoidea</taxon>
        <taxon>Panagrolaimidae</taxon>
        <taxon>Panagrolaimus</taxon>
    </lineage>
</organism>
<evidence type="ECO:0000313" key="1">
    <source>
        <dbReference type="Proteomes" id="UP000887576"/>
    </source>
</evidence>
<protein>
    <submittedName>
        <fullName evidence="2">Uncharacterized protein</fullName>
    </submittedName>
</protein>
<evidence type="ECO:0000313" key="2">
    <source>
        <dbReference type="WBParaSite" id="JU765_v2.g12489.t1"/>
    </source>
</evidence>
<reference evidence="2" key="1">
    <citation type="submission" date="2022-11" db="UniProtKB">
        <authorList>
            <consortium name="WormBaseParasite"/>
        </authorList>
    </citation>
    <scope>IDENTIFICATION</scope>
</reference>
<name>A0AC34Q305_9BILA</name>
<dbReference type="WBParaSite" id="JU765_v2.g12489.t1">
    <property type="protein sequence ID" value="JU765_v2.g12489.t1"/>
    <property type="gene ID" value="JU765_v2.g12489"/>
</dbReference>
<proteinExistence type="predicted"/>
<sequence>MMKKTNRPVLKSSGSETALDVLLIAPERISSCQMFWEDYDSEFVQLKIDKTKTSDQNTENLNKPGISQNLASDSKTSPNVSRPVSVTETVSELVLEESPQVEDSKIESETKEIQKNDEAETAQIIWNEFGNVWEKIEAKFEQLPSVSGHDQQNANQGVLECPNDVNKEEGGSTNDHAQLSEKEEATTDSTPELESKDQNTGNEADIAGSSGEQLISPIPEDVDQDLPNSAESLGYNPLLMQFNKNDLPLGRNSDEDGSLTKEVLEFVEYLKQLSISPLQFKAFPGLLLAPDNRISIQIKVDDDEVLETIAVTGSHSSRIYSETAVVELSKQNQHIKLVFIEHLPNSETRQIGRLTIKKRDIIPINGTEVV</sequence>
<accession>A0AC34Q305</accession>
<dbReference type="Proteomes" id="UP000887576">
    <property type="component" value="Unplaced"/>
</dbReference>